<comment type="caution">
    <text evidence="2">The sequence shown here is derived from an EMBL/GenBank/DDBJ whole genome shotgun (WGS) entry which is preliminary data.</text>
</comment>
<keyword evidence="3" id="KW-1185">Reference proteome</keyword>
<dbReference type="EMBL" id="WLYK01000001">
    <property type="protein sequence ID" value="MTD13698.1"/>
    <property type="molecule type" value="Genomic_DNA"/>
</dbReference>
<reference evidence="2 3" key="1">
    <citation type="submission" date="2019-11" db="EMBL/GenBank/DDBJ databases">
        <authorList>
            <person name="Jiang L.-Q."/>
        </authorList>
    </citation>
    <scope>NUCLEOTIDE SEQUENCE [LARGE SCALE GENOMIC DNA]</scope>
    <source>
        <strain evidence="2 3">YIM 132087</strain>
    </source>
</reference>
<evidence type="ECO:0000256" key="1">
    <source>
        <dbReference type="SAM" id="Phobius"/>
    </source>
</evidence>
<sequence>MVAGTSLEKHDAHGEVEAAHGGAVVSYNPDAPSEEWGWHGTWQDFAPKGKNALLGLGAAGLLLMIIGNHRSNVENYFLIAFALGMVLLMVQGYVQKKKRNRIRP</sequence>
<evidence type="ECO:0000313" key="2">
    <source>
        <dbReference type="EMBL" id="MTD13698.1"/>
    </source>
</evidence>
<evidence type="ECO:0000313" key="3">
    <source>
        <dbReference type="Proteomes" id="UP000460221"/>
    </source>
</evidence>
<gene>
    <name evidence="2" type="ORF">GIS00_07045</name>
</gene>
<proteinExistence type="predicted"/>
<organism evidence="2 3">
    <name type="scientific">Nakamurella alba</name>
    <dbReference type="NCBI Taxonomy" id="2665158"/>
    <lineage>
        <taxon>Bacteria</taxon>
        <taxon>Bacillati</taxon>
        <taxon>Actinomycetota</taxon>
        <taxon>Actinomycetes</taxon>
        <taxon>Nakamurellales</taxon>
        <taxon>Nakamurellaceae</taxon>
        <taxon>Nakamurella</taxon>
    </lineage>
</organism>
<name>A0A7K1FHW9_9ACTN</name>
<dbReference type="AlphaFoldDB" id="A0A7K1FHW9"/>
<keyword evidence="1" id="KW-0812">Transmembrane</keyword>
<dbReference type="InterPro" id="IPR024341">
    <property type="entry name" value="DUF2631"/>
</dbReference>
<dbReference type="Proteomes" id="UP000460221">
    <property type="component" value="Unassembled WGS sequence"/>
</dbReference>
<dbReference type="Pfam" id="PF10939">
    <property type="entry name" value="DUF2631"/>
    <property type="match status" value="1"/>
</dbReference>
<keyword evidence="1" id="KW-0472">Membrane</keyword>
<feature type="transmembrane region" description="Helical" evidence="1">
    <location>
        <begin position="52"/>
        <end position="70"/>
    </location>
</feature>
<protein>
    <submittedName>
        <fullName evidence="2">DUF2631 domain-containing protein</fullName>
    </submittedName>
</protein>
<accession>A0A7K1FHW9</accession>
<feature type="transmembrane region" description="Helical" evidence="1">
    <location>
        <begin position="76"/>
        <end position="94"/>
    </location>
</feature>
<keyword evidence="1" id="KW-1133">Transmembrane helix</keyword>